<dbReference type="InterPro" id="IPR001478">
    <property type="entry name" value="PDZ"/>
</dbReference>
<dbReference type="InterPro" id="IPR040756">
    <property type="entry name" value="Peptidase_M61_N"/>
</dbReference>
<accession>A0A9X3I159</accession>
<dbReference type="EMBL" id="JAPJDA010000017">
    <property type="protein sequence ID" value="MCX2838715.1"/>
    <property type="molecule type" value="Genomic_DNA"/>
</dbReference>
<protein>
    <submittedName>
        <fullName evidence="3">PDZ domain-containing protein</fullName>
    </submittedName>
</protein>
<evidence type="ECO:0000256" key="1">
    <source>
        <dbReference type="SAM" id="SignalP"/>
    </source>
</evidence>
<evidence type="ECO:0000313" key="4">
    <source>
        <dbReference type="Proteomes" id="UP001148482"/>
    </source>
</evidence>
<reference evidence="3" key="1">
    <citation type="submission" date="2022-11" db="EMBL/GenBank/DDBJ databases">
        <title>Salinimicrobium profundisediminis sp. nov., isolated from deep-sea sediment of the Mariana Trench.</title>
        <authorList>
            <person name="Fu H."/>
        </authorList>
    </citation>
    <scope>NUCLEOTIDE SEQUENCE</scope>
    <source>
        <strain evidence="3">MT39</strain>
    </source>
</reference>
<dbReference type="PROSITE" id="PS50106">
    <property type="entry name" value="PDZ"/>
    <property type="match status" value="1"/>
</dbReference>
<organism evidence="3 4">
    <name type="scientific">Salinimicrobium profundisediminis</name>
    <dbReference type="NCBI Taxonomy" id="2994553"/>
    <lineage>
        <taxon>Bacteria</taxon>
        <taxon>Pseudomonadati</taxon>
        <taxon>Bacteroidota</taxon>
        <taxon>Flavobacteriia</taxon>
        <taxon>Flavobacteriales</taxon>
        <taxon>Flavobacteriaceae</taxon>
        <taxon>Salinimicrobium</taxon>
    </lineage>
</organism>
<proteinExistence type="predicted"/>
<feature type="chain" id="PRO_5040770257" evidence="1">
    <location>
        <begin position="17"/>
        <end position="590"/>
    </location>
</feature>
<dbReference type="Gene3D" id="2.30.42.10">
    <property type="match status" value="1"/>
</dbReference>
<dbReference type="InterPro" id="IPR027268">
    <property type="entry name" value="Peptidase_M4/M1_CTD_sf"/>
</dbReference>
<dbReference type="Proteomes" id="UP001148482">
    <property type="component" value="Unassembled WGS sequence"/>
</dbReference>
<dbReference type="SUPFAM" id="SSF50156">
    <property type="entry name" value="PDZ domain-like"/>
    <property type="match status" value="1"/>
</dbReference>
<feature type="domain" description="PDZ" evidence="2">
    <location>
        <begin position="471"/>
        <end position="533"/>
    </location>
</feature>
<dbReference type="InterPro" id="IPR007963">
    <property type="entry name" value="Peptidase_M61_catalytic"/>
</dbReference>
<evidence type="ECO:0000313" key="3">
    <source>
        <dbReference type="EMBL" id="MCX2838715.1"/>
    </source>
</evidence>
<dbReference type="Pfam" id="PF17899">
    <property type="entry name" value="Peptidase_M61_N"/>
    <property type="match status" value="1"/>
</dbReference>
<dbReference type="PIRSF" id="PIRSF016493">
    <property type="entry name" value="Glycyl_aminpptds"/>
    <property type="match status" value="1"/>
</dbReference>
<comment type="caution">
    <text evidence="3">The sequence shown here is derived from an EMBL/GenBank/DDBJ whole genome shotgun (WGS) entry which is preliminary data.</text>
</comment>
<dbReference type="Pfam" id="PF05299">
    <property type="entry name" value="Peptidase_M61"/>
    <property type="match status" value="1"/>
</dbReference>
<dbReference type="InterPro" id="IPR024191">
    <property type="entry name" value="Peptidase_M61"/>
</dbReference>
<name>A0A9X3I159_9FLAO</name>
<dbReference type="InterPro" id="IPR036034">
    <property type="entry name" value="PDZ_sf"/>
</dbReference>
<keyword evidence="1" id="KW-0732">Signal</keyword>
<feature type="signal peptide" evidence="1">
    <location>
        <begin position="1"/>
        <end position="16"/>
    </location>
</feature>
<dbReference type="Gene3D" id="1.10.390.10">
    <property type="entry name" value="Neutral Protease Domain 2"/>
    <property type="match status" value="1"/>
</dbReference>
<dbReference type="Gene3D" id="2.60.40.3650">
    <property type="match status" value="1"/>
</dbReference>
<dbReference type="RefSeq" id="WP_266070012.1">
    <property type="nucleotide sequence ID" value="NZ_JAPJDA010000017.1"/>
</dbReference>
<evidence type="ECO:0000259" key="2">
    <source>
        <dbReference type="PROSITE" id="PS50106"/>
    </source>
</evidence>
<sequence length="590" mass="67303">MRILILFLLATSVCFAQKNTYRISFENAEHHEANVKISFPDLEQDNLTVRMSRTSPGRYALHEFAKNVYEVKATNSKGEQLEILRPDPYSWIITGHDGLVNLEYILFGNRADGTYTQIDQTHAHLNIPATFMYSESLKQRPVEVIFDTQQFPDWKIATQLKQIDSNTYYAPDLYYFMDSPTEISNFDSREFEINGQVIKFTLHHPGTPQEFNEYWEKTKEIVRQQKAIFGELPEFDFKKYTFLACYMPQVSGDGMEHRNSTVLTSTSSLAEGGMDSNIGTVAHEFFHAWNVERIRPQSLEPFDFTEANMSGLLWFAEGFTSYYTGLTLTRAGIITPEAYAKGLNGTFNYVWNSPARAYFNPVEMSYQAPFVDAAASIDPVNRENTFISYYSYGSMLGLALDLQLRQKGQNLDAFMQLVWEKYGEPEIPYELEDLQNLLAAYAGSDFAEDYFGKYIYNSEMPNYEQLLAEVGLLLKRDSKNAFFGASVQKDDEGFYINSNPKKNAPAYKAGLDIGDRILSVNGTTPKADSSREDEFGQYKPGEQLKLEIERFGKKMLKNVILEADPTFEISIDKDASPEAVKARKAWLSAK</sequence>
<dbReference type="AlphaFoldDB" id="A0A9X3I159"/>
<dbReference type="Pfam" id="PF13180">
    <property type="entry name" value="PDZ_2"/>
    <property type="match status" value="1"/>
</dbReference>
<gene>
    <name evidence="3" type="ORF">OQ279_11210</name>
</gene>
<keyword evidence="4" id="KW-1185">Reference proteome</keyword>
<dbReference type="SUPFAM" id="SSF55486">
    <property type="entry name" value="Metalloproteases ('zincins'), catalytic domain"/>
    <property type="match status" value="1"/>
</dbReference>
<dbReference type="SMART" id="SM00228">
    <property type="entry name" value="PDZ"/>
    <property type="match status" value="1"/>
</dbReference>